<proteinExistence type="predicted"/>
<reference evidence="8" key="1">
    <citation type="submission" date="2020-07" db="EMBL/GenBank/DDBJ databases">
        <title>Diversity of sea star-associated densoviruses and transcribed endogenized viral elements of densovirus origin.</title>
        <authorList>
            <person name="Jackson E.W."/>
            <person name="Hewson I."/>
        </authorList>
    </citation>
    <scope>NUCLEOTIDE SEQUENCE</scope>
</reference>
<evidence type="ECO:0000256" key="1">
    <source>
        <dbReference type="ARBA" id="ARBA00004147"/>
    </source>
</evidence>
<organism evidence="8">
    <name type="scientific">uncultured densovirus</name>
    <dbReference type="NCBI Taxonomy" id="748192"/>
    <lineage>
        <taxon>Viruses</taxon>
        <taxon>Monodnaviria</taxon>
        <taxon>Shotokuvirae</taxon>
        <taxon>Cossaviricota</taxon>
        <taxon>Quintoviricetes</taxon>
        <taxon>Piccovirales</taxon>
        <taxon>Parvoviridae</taxon>
        <taxon>Densovirinae</taxon>
        <taxon>environmental samples</taxon>
    </lineage>
</organism>
<keyword evidence="4" id="KW-0547">Nucleotide-binding</keyword>
<dbReference type="SUPFAM" id="SSF52540">
    <property type="entry name" value="P-loop containing nucleoside triphosphate hydrolases"/>
    <property type="match status" value="1"/>
</dbReference>
<dbReference type="EMBL" id="MT733041">
    <property type="protein sequence ID" value="QOD39565.1"/>
    <property type="molecule type" value="Genomic_DNA"/>
</dbReference>
<gene>
    <name evidence="8" type="primary">NS1</name>
</gene>
<evidence type="ECO:0000256" key="3">
    <source>
        <dbReference type="ARBA" id="ARBA00022705"/>
    </source>
</evidence>
<name>A0A7L7YTJ6_9VIRU</name>
<feature type="compositionally biased region" description="Basic and acidic residues" evidence="6">
    <location>
        <begin position="1"/>
        <end position="10"/>
    </location>
</feature>
<accession>A0A7L7YTJ6</accession>
<evidence type="ECO:0000256" key="4">
    <source>
        <dbReference type="ARBA" id="ARBA00022741"/>
    </source>
</evidence>
<dbReference type="InterPro" id="IPR014015">
    <property type="entry name" value="Helicase_SF3_DNA-vir"/>
</dbReference>
<dbReference type="PROSITE" id="PS51206">
    <property type="entry name" value="SF3_HELICASE_1"/>
    <property type="match status" value="1"/>
</dbReference>
<protein>
    <submittedName>
        <fullName evidence="8">NS1</fullName>
    </submittedName>
</protein>
<feature type="region of interest" description="Disordered" evidence="6">
    <location>
        <begin position="1"/>
        <end position="30"/>
    </location>
</feature>
<evidence type="ECO:0000256" key="5">
    <source>
        <dbReference type="ARBA" id="ARBA00022840"/>
    </source>
</evidence>
<evidence type="ECO:0000256" key="2">
    <source>
        <dbReference type="ARBA" id="ARBA00022562"/>
    </source>
</evidence>
<feature type="compositionally biased region" description="Acidic residues" evidence="6">
    <location>
        <begin position="19"/>
        <end position="30"/>
    </location>
</feature>
<keyword evidence="5" id="KW-0067">ATP-binding</keyword>
<dbReference type="InterPro" id="IPR001257">
    <property type="entry name" value="Parvovirus_NS1_helicase"/>
</dbReference>
<dbReference type="GO" id="GO:0042025">
    <property type="term" value="C:host cell nucleus"/>
    <property type="evidence" value="ECO:0007669"/>
    <property type="project" value="UniProtKB-SubCell"/>
</dbReference>
<keyword evidence="2" id="KW-1048">Host nucleus</keyword>
<sequence length="559" mass="64330">MNNERLRERTNSPGGGGGEEGDEDNSIADSLESDISEQLTSIMSSGVYDGICEVPGRSGSVKRSRELSPMLDEGSQNALSTYWKKFEERALRIHRELEKSDGYLVRDVFRFESDKEYEDFLRCVQGDVHYRRGLLQVCREESHVHVIHDCAYSNGSCRCSWYQKAKTYGVEHRRDKRGHRRDSCRSKGLADIRNFLIYYGSQGRETVYQKIAGRLERIPSPNCSLPEEGPTRLRSAEGYLEVQVPGTDNQLRFDGLDCTVDEPAERCSQPILRNAKKRRKVGYTEKLQISIVEMLEKIPICPPEAIVKHPEWRKIPDIRFQGLGEKIIKNSIISYKNELCSKSMAEYQEIYNRKDCMPVFSAGVGQFDDTYYNEECSVKIMEQLLEFQFDNDDEVIGEFVQTLYNILERKVPKLNTIMIVSPPSAGKNFFFDAIKDYYINVGQLGNANKFNAFPFQDAEGRRLVMWNEPNYSPEFTEPLKKLLGGDSTTVNVKYMHDVPVYRTPMIILSNTMVGFNYDQAFKDRVALYTWKAAPYLKDYDKKPNPMAIYSLFKAFGCFK</sequence>
<evidence type="ECO:0000313" key="8">
    <source>
        <dbReference type="EMBL" id="QOD39565.1"/>
    </source>
</evidence>
<dbReference type="InterPro" id="IPR027417">
    <property type="entry name" value="P-loop_NTPase"/>
</dbReference>
<feature type="domain" description="SF3 helicase" evidence="7">
    <location>
        <begin position="398"/>
        <end position="543"/>
    </location>
</feature>
<dbReference type="GO" id="GO:0019079">
    <property type="term" value="P:viral genome replication"/>
    <property type="evidence" value="ECO:0007669"/>
    <property type="project" value="InterPro"/>
</dbReference>
<comment type="subcellular location">
    <subcellularLocation>
        <location evidence="1">Host nucleus</location>
    </subcellularLocation>
</comment>
<evidence type="ECO:0000256" key="6">
    <source>
        <dbReference type="SAM" id="MobiDB-lite"/>
    </source>
</evidence>
<dbReference type="Pfam" id="PF01057">
    <property type="entry name" value="Parvo_NS1"/>
    <property type="match status" value="1"/>
</dbReference>
<dbReference type="GO" id="GO:0006260">
    <property type="term" value="P:DNA replication"/>
    <property type="evidence" value="ECO:0007669"/>
    <property type="project" value="UniProtKB-KW"/>
</dbReference>
<dbReference type="Gene3D" id="3.40.50.300">
    <property type="entry name" value="P-loop containing nucleotide triphosphate hydrolases"/>
    <property type="match status" value="1"/>
</dbReference>
<keyword evidence="3" id="KW-0235">DNA replication</keyword>
<dbReference type="GO" id="GO:0005524">
    <property type="term" value="F:ATP binding"/>
    <property type="evidence" value="ECO:0007669"/>
    <property type="project" value="UniProtKB-KW"/>
</dbReference>
<evidence type="ECO:0000259" key="7">
    <source>
        <dbReference type="PROSITE" id="PS51206"/>
    </source>
</evidence>